<gene>
    <name evidence="2" type="ORF">ACFPM3_20205</name>
</gene>
<accession>A0ABV9XJF5</accession>
<name>A0ABV9XJF5_9ACTN</name>
<protein>
    <recommendedName>
        <fullName evidence="4">Large polyvalent protein associated domain-containing protein</fullName>
    </recommendedName>
</protein>
<sequence length="1625" mass="181291">MGIGDWLHDLVKPGGTLQKIDAAVFGDEIAAEWRGAHKDATKAIGLEHVLHGLNWVYDNGISQPISTFFMMGAQNENLGDAGAFFDGAEWSRTWRAAENISPGQALGTMIATEKDEARQVADSPLMYARPADSALPAGFNDLSRAEQQEYLRQIGMPAVGNQAIERLRDEHAWFTFVSGATDFTFRWYLDPVVLAGKGVGVAREVYTVKPRPQGGWSTGDIDHIMASSNMGKAQDFLWANKDNPALINNLSMFKKSAIGPRAGGIVASLKSPEEVNLFLRVGLGDVEAKALLMERNAEAAYRLQADTSRLSTLELTVERFNRKGQERYAAMVQARVDELTQQVNANEDLFTRYTAMLEHYRELDAVNLTRYSFSRAQRRTAAQANYRTGPALGTAGTKRGPLATSRIYANDFFGPNLVVVRSFGEAHPNGLMAIDDIHPESVAELRGHLARIPGIGSEIRHGLLTQYLKTTTEGERLALLEQIQVTGVKQVAKRHGFTDDEAMAIYREYQARITGGQERLRRYSAGAHPGEKVHLDEFMTEGGTLTVHPNLVTRLANDHVMIDLKALDKVLKRHGSALKALRTRSLGNSDWMVNSADYFTQLWKFGTLFRLGYIPRVLGDDLAGQVARLGAATMAVRAGWGVRNLATNLALWRPKRMREAGLAAERFGLEHAERKLARLAPKAEVMRAKLQTREAVHADSLRRLRDRHRRAVNRLNALGPEATSTQIRAHQLLVEKHAAEIARGEEQLAALRQGSLQARLKSTERQQDYMRLIRSDHADEIARIEGVTSRGFRQRSQLYREVEVAPGTVLPPSFAGARGEYFQKMISSDDSLRTLLARNKQIIHSNLQRAYGKQGVAISYPQDPKRFVSSWNQAINQQIMQDSAATLALQLSMRGKSHSEAITELSRWLTRTPAGRAYDKRLGLNHVPAERKAASIWYEVNDYLPTSELRMAAVKGEIDDALLDKAAKLGHAPFQVHTTQLGEALAGSNNLSRGVDQVMDWWYKWAASVPADRMSRHPLFNQLYEGHARAMVAQEMKQGGKITQKDADALAEAARRLALKDTRKLVFDIAHRSDAAHALRFMSPFFAATTEAWQRWARIIADRPQVVGYATMLFNAPISMGWMQDADGNKVMRDGTIIDPVTGEKRMVPKSQRYIMARMPKFVADGPLGKALGMDSSGNWLVSQDSMNMITQGDPWFNPGVGPVVSIPVNEFVKDKPSRGELARHLGILPHGPTAGSPLFGNTPLGRAADLSMPQTVKNFMTSFDTTDERYQRVKLHITQKAAWEHANRGKPMPSAKEISEMTRNYWLWSAASAFTQPFATQKPDAYQMFRDQYNNLRRKNPLTADQEFIERFGESYFIFAQAQSENVVGAQATKKAVELSKKYEGLLAEHPDLGALIIGPEGNGPFSPEAYAYQLTHPLVPGGSEMQRRKLSAEEAMEENQRRLGWARFSQLQNWVTSQLHSAGFGSFADAGAEQFKEMKSAIATLLGEPTLSDGSENPYYNEQWSQDYYSLDPRRYERLIPGLTEVAYSDMAKNPNRSDLRSLQTYLTARKVIKQELENRATSGGSRSLGAKKNSDLAANWARFVDSLIEADTRFGDLHHRYLNRDMGVDVVDLLTDDDEEVE</sequence>
<keyword evidence="3" id="KW-1185">Reference proteome</keyword>
<proteinExistence type="predicted"/>
<feature type="coiled-coil region" evidence="1">
    <location>
        <begin position="698"/>
        <end position="754"/>
    </location>
</feature>
<comment type="caution">
    <text evidence="2">The sequence shown here is derived from an EMBL/GenBank/DDBJ whole genome shotgun (WGS) entry which is preliminary data.</text>
</comment>
<evidence type="ECO:0008006" key="4">
    <source>
        <dbReference type="Google" id="ProtNLM"/>
    </source>
</evidence>
<organism evidence="2 3">
    <name type="scientific">Streptomyces coeruleoprunus</name>
    <dbReference type="NCBI Taxonomy" id="285563"/>
    <lineage>
        <taxon>Bacteria</taxon>
        <taxon>Bacillati</taxon>
        <taxon>Actinomycetota</taxon>
        <taxon>Actinomycetes</taxon>
        <taxon>Kitasatosporales</taxon>
        <taxon>Streptomycetaceae</taxon>
        <taxon>Streptomyces</taxon>
    </lineage>
</organism>
<evidence type="ECO:0000313" key="2">
    <source>
        <dbReference type="EMBL" id="MFC5024455.1"/>
    </source>
</evidence>
<evidence type="ECO:0000256" key="1">
    <source>
        <dbReference type="SAM" id="Coils"/>
    </source>
</evidence>
<evidence type="ECO:0000313" key="3">
    <source>
        <dbReference type="Proteomes" id="UP001595829"/>
    </source>
</evidence>
<reference evidence="3" key="1">
    <citation type="journal article" date="2019" name="Int. J. Syst. Evol. Microbiol.">
        <title>The Global Catalogue of Microorganisms (GCM) 10K type strain sequencing project: providing services to taxonomists for standard genome sequencing and annotation.</title>
        <authorList>
            <consortium name="The Broad Institute Genomics Platform"/>
            <consortium name="The Broad Institute Genome Sequencing Center for Infectious Disease"/>
            <person name="Wu L."/>
            <person name="Ma J."/>
        </authorList>
    </citation>
    <scope>NUCLEOTIDE SEQUENCE [LARGE SCALE GENOMIC DNA]</scope>
    <source>
        <strain evidence="3">CGMCC 4.1648</strain>
    </source>
</reference>
<dbReference type="EMBL" id="JBHSJD010000014">
    <property type="protein sequence ID" value="MFC5024455.1"/>
    <property type="molecule type" value="Genomic_DNA"/>
</dbReference>
<dbReference type="Proteomes" id="UP001595829">
    <property type="component" value="Unassembled WGS sequence"/>
</dbReference>
<dbReference type="RefSeq" id="WP_345686714.1">
    <property type="nucleotide sequence ID" value="NZ_BAABIT010000001.1"/>
</dbReference>
<keyword evidence="1" id="KW-0175">Coiled coil</keyword>